<sequence length="87" mass="9799">MLHEMCDVLQGQKGVILLERSELTAGSTWHAAGLTALYHPTPNLKSLHYYSINLYSQLSRETGQEVSFHQPGSIRLATSPDRVDEFR</sequence>
<protein>
    <recommendedName>
        <fullName evidence="1">FAD dependent oxidoreductase domain-containing protein</fullName>
    </recommendedName>
</protein>
<dbReference type="InterPro" id="IPR006076">
    <property type="entry name" value="FAD-dep_OxRdtase"/>
</dbReference>
<dbReference type="Gene3D" id="3.30.9.10">
    <property type="entry name" value="D-Amino Acid Oxidase, subunit A, domain 2"/>
    <property type="match status" value="1"/>
</dbReference>
<dbReference type="Gene3D" id="3.50.50.60">
    <property type="entry name" value="FAD/NAD(P)-binding domain"/>
    <property type="match status" value="1"/>
</dbReference>
<dbReference type="SUPFAM" id="SSF51905">
    <property type="entry name" value="FAD/NAD(P)-binding domain"/>
    <property type="match status" value="1"/>
</dbReference>
<evidence type="ECO:0000313" key="3">
    <source>
        <dbReference type="Proteomes" id="UP001153148"/>
    </source>
</evidence>
<dbReference type="PANTHER" id="PTHR13847:SF187">
    <property type="entry name" value="DIMETHYLGLYCINE DEHYDROGENASE, MITOCHONDRIAL"/>
    <property type="match status" value="1"/>
</dbReference>
<dbReference type="Pfam" id="PF01266">
    <property type="entry name" value="DAO"/>
    <property type="match status" value="1"/>
</dbReference>
<dbReference type="InterPro" id="IPR036188">
    <property type="entry name" value="FAD/NAD-bd_sf"/>
</dbReference>
<keyword evidence="3" id="KW-1185">Reference proteome</keyword>
<name>A0ABN7PID9_TIMPD</name>
<dbReference type="EMBL" id="CAJPIN010059849">
    <property type="protein sequence ID" value="CAG2066857.1"/>
    <property type="molecule type" value="Genomic_DNA"/>
</dbReference>
<accession>A0ABN7PID9</accession>
<organism evidence="2 3">
    <name type="scientific">Timema podura</name>
    <name type="common">Walking stick</name>
    <dbReference type="NCBI Taxonomy" id="61482"/>
    <lineage>
        <taxon>Eukaryota</taxon>
        <taxon>Metazoa</taxon>
        <taxon>Ecdysozoa</taxon>
        <taxon>Arthropoda</taxon>
        <taxon>Hexapoda</taxon>
        <taxon>Insecta</taxon>
        <taxon>Pterygota</taxon>
        <taxon>Neoptera</taxon>
        <taxon>Polyneoptera</taxon>
        <taxon>Phasmatodea</taxon>
        <taxon>Timematodea</taxon>
        <taxon>Timematoidea</taxon>
        <taxon>Timematidae</taxon>
        <taxon>Timema</taxon>
    </lineage>
</organism>
<evidence type="ECO:0000313" key="2">
    <source>
        <dbReference type="EMBL" id="CAG2066857.1"/>
    </source>
</evidence>
<feature type="domain" description="FAD dependent oxidoreductase" evidence="1">
    <location>
        <begin position="12"/>
        <end position="86"/>
    </location>
</feature>
<evidence type="ECO:0000259" key="1">
    <source>
        <dbReference type="Pfam" id="PF01266"/>
    </source>
</evidence>
<reference evidence="2" key="1">
    <citation type="submission" date="2021-03" db="EMBL/GenBank/DDBJ databases">
        <authorList>
            <person name="Tran Van P."/>
        </authorList>
    </citation>
    <scope>NUCLEOTIDE SEQUENCE</scope>
</reference>
<dbReference type="PANTHER" id="PTHR13847">
    <property type="entry name" value="SARCOSINE DEHYDROGENASE-RELATED"/>
    <property type="match status" value="1"/>
</dbReference>
<gene>
    <name evidence="2" type="ORF">TPAB3V08_LOCUS13800</name>
</gene>
<proteinExistence type="predicted"/>
<comment type="caution">
    <text evidence="2">The sequence shown here is derived from an EMBL/GenBank/DDBJ whole genome shotgun (WGS) entry which is preliminary data.</text>
</comment>
<dbReference type="Proteomes" id="UP001153148">
    <property type="component" value="Unassembled WGS sequence"/>
</dbReference>